<dbReference type="AlphaFoldDB" id="A0A139SRN3"/>
<gene>
    <name evidence="2" type="ORF">AXK11_02930</name>
</gene>
<dbReference type="STRING" id="1548207.AXK11_02930"/>
<dbReference type="Pfam" id="PF12951">
    <property type="entry name" value="PATR"/>
    <property type="match status" value="3"/>
</dbReference>
<protein>
    <recommendedName>
        <fullName evidence="4">PEP-CTERM protein-sorting domain-containing protein</fullName>
    </recommendedName>
</protein>
<accession>A0A139SRN3</accession>
<name>A0A139SRN3_9BACT</name>
<comment type="caution">
    <text evidence="2">The sequence shown here is derived from an EMBL/GenBank/DDBJ whole genome shotgun (WGS) entry which is preliminary data.</text>
</comment>
<organism evidence="2 3">
    <name type="scientific">Cephaloticoccus primus</name>
    <dbReference type="NCBI Taxonomy" id="1548207"/>
    <lineage>
        <taxon>Bacteria</taxon>
        <taxon>Pseudomonadati</taxon>
        <taxon>Verrucomicrobiota</taxon>
        <taxon>Opitutia</taxon>
        <taxon>Opitutales</taxon>
        <taxon>Opitutaceae</taxon>
        <taxon>Cephaloticoccus</taxon>
    </lineage>
</organism>
<proteinExistence type="predicted"/>
<evidence type="ECO:0008006" key="4">
    <source>
        <dbReference type="Google" id="ProtNLM"/>
    </source>
</evidence>
<sequence>MTNNVSDLSLRSLWFDSGFDYVLSGSPFLLGEGLDDGGRLITVRSVAGVHSEVTFESAVNLSSSAPSHVFRVFNENLGGLRFNGTFGLSGHTLLLEGPGPMRFSGAFGGGGELRVNTSTGHVVFANTSAGWAGTVHVDSGMAVASADGALGSSTLATQVAAGATLAFRQLNWGALGPSVNYESAKTIEIAGLGVWRHGEGHVGALYSDGGNNTFAGDVVLLGDASVGARVNRLTLAGVVSGSGSFIKVGRGIVRLSNTGNSYTGATIIKEGGLWIASEAALQGGFGNTDVGTNLILDGGVLAFNSDMSSSGKFRNFERKLGTGPGQIQWTGSGGFSRAEFGNPGYVELTNEDGVVRGKVTWGKSGFVPIGSVLMFGAEGTGGLVSFHNPIDLAGGQREIWVHRETVAGLLLGGELTNGGLIKTGTGRLIISGHLNYSGPTEILEGSLERPISSYNVLTNFQLGGGTFGLEGDTVMLGVGAGQVQWMAGKDGGLAHFGGLTGTIRLNGSQDKVTWGQQYFVGLDNMLIIGAHGSAVTHIWDTKLDFAGGERTIRTADSRVMGVEAAVRAEVKVTQPLSNGSLRLTGDGRLDMAVENPDLEGSVTVEGAELRLNEDGSLANISELRIGRAGRVTLDNSGTHDSATGGQDRADRVKNDAPITLSAGTLRFLGSVIYDSSETLGALTLAGGANTIDVVNNGNVATLTLASLKRIDASSTINFTNSAGTGTYGGGSTGPRLWFSAAPALSGGILPYATVNGSQWATVTSDGALVPYNDYWTGAPSTWAPDHNVSINTARTVNGTLTINSLRFEDSWVVDLVDNNTALNITSGGFVATAPNGQSGKLVLGRLTTAADNLYVHIANSQFNLSAAIFGSAGFVKSGPGALALHGPDANTYTGTTYVNEGILSLQKDHGVTAIAGDIVVGDFKGRDTLLLFNSHQIADTAKVTLRGVQPRHPSGSQHVHEGILQFNNGPNSPGVREAFDTLHIEGRGVLDFSGGEIGKANYLILNHLTFADDISRLIIRRWVEFADYLLVRRSGNETLIPAILSQINFDGYGDARWIPFDDTHWQITPVPEPATYGTILGAAALVLALWHRRRLRKPSRSHF</sequence>
<evidence type="ECO:0000256" key="1">
    <source>
        <dbReference type="ARBA" id="ARBA00022729"/>
    </source>
</evidence>
<evidence type="ECO:0000313" key="2">
    <source>
        <dbReference type="EMBL" id="KXU37140.1"/>
    </source>
</evidence>
<dbReference type="EMBL" id="LSZQ01000022">
    <property type="protein sequence ID" value="KXU37140.1"/>
    <property type="molecule type" value="Genomic_DNA"/>
</dbReference>
<dbReference type="NCBIfam" id="TIGR02601">
    <property type="entry name" value="autotrns_rpt"/>
    <property type="match status" value="3"/>
</dbReference>
<evidence type="ECO:0000313" key="3">
    <source>
        <dbReference type="Proteomes" id="UP000070058"/>
    </source>
</evidence>
<dbReference type="Proteomes" id="UP000070058">
    <property type="component" value="Unassembled WGS sequence"/>
</dbReference>
<keyword evidence="3" id="KW-1185">Reference proteome</keyword>
<reference evidence="3" key="1">
    <citation type="submission" date="2016-02" db="EMBL/GenBank/DDBJ databases">
        <authorList>
            <person name="Sanders J.G."/>
            <person name="Lin J.Y."/>
            <person name="Wertz J.T."/>
            <person name="Russell J.A."/>
            <person name="Moreau C.S."/>
            <person name="Powell S."/>
        </authorList>
    </citation>
    <scope>NUCLEOTIDE SEQUENCE [LARGE SCALE GENOMIC DNA]</scope>
    <source>
        <strain evidence="3">CAG34</strain>
    </source>
</reference>
<keyword evidence="1" id="KW-0732">Signal</keyword>
<dbReference type="InterPro" id="IPR013425">
    <property type="entry name" value="Autotrns_rpt"/>
</dbReference>